<evidence type="ECO:0000313" key="2">
    <source>
        <dbReference type="Proteomes" id="UP000635606"/>
    </source>
</evidence>
<evidence type="ECO:0000313" key="1">
    <source>
        <dbReference type="EMBL" id="GIJ73646.1"/>
    </source>
</evidence>
<comment type="caution">
    <text evidence="1">The sequence shown here is derived from an EMBL/GenBank/DDBJ whole genome shotgun (WGS) entry which is preliminary data.</text>
</comment>
<name>A0A8J4EGE5_9ACTN</name>
<dbReference type="AlphaFoldDB" id="A0A8J4EGE5"/>
<organism evidence="1 2">
    <name type="scientific">Virgisporangium ochraceum</name>
    <dbReference type="NCBI Taxonomy" id="65505"/>
    <lineage>
        <taxon>Bacteria</taxon>
        <taxon>Bacillati</taxon>
        <taxon>Actinomycetota</taxon>
        <taxon>Actinomycetes</taxon>
        <taxon>Micromonosporales</taxon>
        <taxon>Micromonosporaceae</taxon>
        <taxon>Virgisporangium</taxon>
    </lineage>
</organism>
<protein>
    <submittedName>
        <fullName evidence="1">Uncharacterized protein</fullName>
    </submittedName>
</protein>
<dbReference type="EMBL" id="BOPH01000121">
    <property type="protein sequence ID" value="GIJ73646.1"/>
    <property type="molecule type" value="Genomic_DNA"/>
</dbReference>
<accession>A0A8J4EGE5</accession>
<proteinExistence type="predicted"/>
<gene>
    <name evidence="1" type="ORF">Voc01_085630</name>
</gene>
<sequence length="43" mass="4364">MVELGWEPPGVDVYGAATPAEATFLSHCDGGRPPPVLTTVAPG</sequence>
<dbReference type="Proteomes" id="UP000635606">
    <property type="component" value="Unassembled WGS sequence"/>
</dbReference>
<reference evidence="1" key="1">
    <citation type="submission" date="2021-01" db="EMBL/GenBank/DDBJ databases">
        <title>Whole genome shotgun sequence of Virgisporangium ochraceum NBRC 16418.</title>
        <authorList>
            <person name="Komaki H."/>
            <person name="Tamura T."/>
        </authorList>
    </citation>
    <scope>NUCLEOTIDE SEQUENCE</scope>
    <source>
        <strain evidence="1">NBRC 16418</strain>
    </source>
</reference>
<keyword evidence="2" id="KW-1185">Reference proteome</keyword>